<dbReference type="InterPro" id="IPR036388">
    <property type="entry name" value="WH-like_DNA-bd_sf"/>
</dbReference>
<dbReference type="InterPro" id="IPR013249">
    <property type="entry name" value="RNA_pol_sigma70_r4_t2"/>
</dbReference>
<gene>
    <name evidence="8" type="ORF">HX018_19680</name>
</gene>
<dbReference type="RefSeq" id="WP_286652471.1">
    <property type="nucleotide sequence ID" value="NZ_JACAGK010000099.1"/>
</dbReference>
<evidence type="ECO:0000313" key="9">
    <source>
        <dbReference type="Proteomes" id="UP001170954"/>
    </source>
</evidence>
<keyword evidence="5" id="KW-0472">Membrane</keyword>
<keyword evidence="5" id="KW-1133">Transmembrane helix</keyword>
<evidence type="ECO:0000313" key="8">
    <source>
        <dbReference type="EMBL" id="MDM1050463.1"/>
    </source>
</evidence>
<dbReference type="InterPro" id="IPR013325">
    <property type="entry name" value="RNA_pol_sigma_r2"/>
</dbReference>
<keyword evidence="3" id="KW-0731">Sigma factor</keyword>
<evidence type="ECO:0000256" key="1">
    <source>
        <dbReference type="ARBA" id="ARBA00010641"/>
    </source>
</evidence>
<keyword evidence="9" id="KW-1185">Reference proteome</keyword>
<dbReference type="Pfam" id="PF08281">
    <property type="entry name" value="Sigma70_r4_2"/>
    <property type="match status" value="1"/>
</dbReference>
<organism evidence="8 9">
    <name type="scientific">Sphingobacterium hotanense</name>
    <dbReference type="NCBI Taxonomy" id="649196"/>
    <lineage>
        <taxon>Bacteria</taxon>
        <taxon>Pseudomonadati</taxon>
        <taxon>Bacteroidota</taxon>
        <taxon>Sphingobacteriia</taxon>
        <taxon>Sphingobacteriales</taxon>
        <taxon>Sphingobacteriaceae</taxon>
        <taxon>Sphingobacterium</taxon>
    </lineage>
</organism>
<feature type="domain" description="RNA polymerase sigma factor 70 region 4 type 2" evidence="7">
    <location>
        <begin position="107"/>
        <end position="157"/>
    </location>
</feature>
<dbReference type="InterPro" id="IPR007627">
    <property type="entry name" value="RNA_pol_sigma70_r2"/>
</dbReference>
<dbReference type="InterPro" id="IPR013324">
    <property type="entry name" value="RNA_pol_sigma_r3/r4-like"/>
</dbReference>
<comment type="similarity">
    <text evidence="1">Belongs to the sigma-70 factor family. ECF subfamily.</text>
</comment>
<dbReference type="PANTHER" id="PTHR43133:SF46">
    <property type="entry name" value="RNA POLYMERASE SIGMA-70 FACTOR ECF SUBFAMILY"/>
    <property type="match status" value="1"/>
</dbReference>
<proteinExistence type="inferred from homology"/>
<dbReference type="NCBIfam" id="TIGR02937">
    <property type="entry name" value="sigma70-ECF"/>
    <property type="match status" value="1"/>
</dbReference>
<keyword evidence="5" id="KW-0812">Transmembrane</keyword>
<evidence type="ECO:0000259" key="7">
    <source>
        <dbReference type="Pfam" id="PF08281"/>
    </source>
</evidence>
<reference evidence="8" key="2">
    <citation type="journal article" date="2022" name="Sci. Total Environ.">
        <title>Prevalence, transmission, and molecular epidemiology of tet(X)-positive bacteria among humans, animals, and environmental niches in China: An epidemiological, and genomic-based study.</title>
        <authorList>
            <person name="Dong N."/>
            <person name="Zeng Y."/>
            <person name="Cai C."/>
            <person name="Sun C."/>
            <person name="Lu J."/>
            <person name="Liu C."/>
            <person name="Zhou H."/>
            <person name="Sun Q."/>
            <person name="Shu L."/>
            <person name="Wang H."/>
            <person name="Wang Y."/>
            <person name="Wang S."/>
            <person name="Wu C."/>
            <person name="Chan E.W."/>
            <person name="Chen G."/>
            <person name="Shen Z."/>
            <person name="Chen S."/>
            <person name="Zhang R."/>
        </authorList>
    </citation>
    <scope>NUCLEOTIDE SEQUENCE</scope>
    <source>
        <strain evidence="8">R1692</strain>
    </source>
</reference>
<evidence type="ECO:0000256" key="5">
    <source>
        <dbReference type="SAM" id="Phobius"/>
    </source>
</evidence>
<dbReference type="NCBIfam" id="TIGR02985">
    <property type="entry name" value="Sig70_bacteroi1"/>
    <property type="match status" value="1"/>
</dbReference>
<feature type="transmembrane region" description="Helical" evidence="5">
    <location>
        <begin position="161"/>
        <end position="179"/>
    </location>
</feature>
<accession>A0ABT7NT97</accession>
<evidence type="ECO:0000256" key="3">
    <source>
        <dbReference type="ARBA" id="ARBA00023082"/>
    </source>
</evidence>
<dbReference type="Gene3D" id="1.10.10.10">
    <property type="entry name" value="Winged helix-like DNA-binding domain superfamily/Winged helix DNA-binding domain"/>
    <property type="match status" value="1"/>
</dbReference>
<dbReference type="EMBL" id="JACAGK010000099">
    <property type="protein sequence ID" value="MDM1050463.1"/>
    <property type="molecule type" value="Genomic_DNA"/>
</dbReference>
<dbReference type="SUPFAM" id="SSF88659">
    <property type="entry name" value="Sigma3 and sigma4 domains of RNA polymerase sigma factors"/>
    <property type="match status" value="1"/>
</dbReference>
<dbReference type="Pfam" id="PF04542">
    <property type="entry name" value="Sigma70_r2"/>
    <property type="match status" value="1"/>
</dbReference>
<dbReference type="Gene3D" id="1.10.1740.10">
    <property type="match status" value="1"/>
</dbReference>
<dbReference type="InterPro" id="IPR014284">
    <property type="entry name" value="RNA_pol_sigma-70_dom"/>
</dbReference>
<evidence type="ECO:0000259" key="6">
    <source>
        <dbReference type="Pfam" id="PF04542"/>
    </source>
</evidence>
<dbReference type="PANTHER" id="PTHR43133">
    <property type="entry name" value="RNA POLYMERASE ECF-TYPE SIGMA FACTO"/>
    <property type="match status" value="1"/>
</dbReference>
<evidence type="ECO:0000256" key="4">
    <source>
        <dbReference type="ARBA" id="ARBA00023163"/>
    </source>
</evidence>
<dbReference type="SUPFAM" id="SSF88946">
    <property type="entry name" value="Sigma2 domain of RNA polymerase sigma factors"/>
    <property type="match status" value="1"/>
</dbReference>
<name>A0ABT7NT97_9SPHI</name>
<dbReference type="InterPro" id="IPR014327">
    <property type="entry name" value="RNA_pol_sigma70_bacteroid"/>
</dbReference>
<dbReference type="Proteomes" id="UP001170954">
    <property type="component" value="Unassembled WGS sequence"/>
</dbReference>
<keyword evidence="4" id="KW-0804">Transcription</keyword>
<dbReference type="InterPro" id="IPR039425">
    <property type="entry name" value="RNA_pol_sigma-70-like"/>
</dbReference>
<comment type="caution">
    <text evidence="8">The sequence shown here is derived from an EMBL/GenBank/DDBJ whole genome shotgun (WGS) entry which is preliminary data.</text>
</comment>
<reference evidence="8" key="1">
    <citation type="submission" date="2020-06" db="EMBL/GenBank/DDBJ databases">
        <authorList>
            <person name="Dong N."/>
        </authorList>
    </citation>
    <scope>NUCLEOTIDE SEQUENCE</scope>
    <source>
        <strain evidence="8">R1692</strain>
    </source>
</reference>
<sequence length="181" mass="20911">MLDYQRLFDKYFVRLSTFAYRWVGNEDDAKDLVQDAFVVLMQRQESIPAEGSVIKAFLYTTVKNLALKHIRNSQSSSKAIDQSLLFQEESEDSILNSIIESEVIGQLHEDIEELPVGCQHIPKLLYLEGMSYEEVASTFDISINTVKTQRARAIRMLREKFLMGIIFLFSCFAATYMLFQK</sequence>
<keyword evidence="2" id="KW-0805">Transcription regulation</keyword>
<feature type="domain" description="RNA polymerase sigma-70 region 2" evidence="6">
    <location>
        <begin position="7"/>
        <end position="74"/>
    </location>
</feature>
<protein>
    <submittedName>
        <fullName evidence="8">RNA polymerase sigma-70 factor</fullName>
    </submittedName>
</protein>
<evidence type="ECO:0000256" key="2">
    <source>
        <dbReference type="ARBA" id="ARBA00023015"/>
    </source>
</evidence>